<dbReference type="PANTHER" id="PTHR30329:SF21">
    <property type="entry name" value="LIPOPROTEIN YIAD-RELATED"/>
    <property type="match status" value="1"/>
</dbReference>
<dbReference type="PROSITE" id="PS51257">
    <property type="entry name" value="PROKAR_LIPOPROTEIN"/>
    <property type="match status" value="1"/>
</dbReference>
<dbReference type="CDD" id="cd07185">
    <property type="entry name" value="OmpA_C-like"/>
    <property type="match status" value="1"/>
</dbReference>
<evidence type="ECO:0000256" key="3">
    <source>
        <dbReference type="ARBA" id="ARBA00023237"/>
    </source>
</evidence>
<evidence type="ECO:0000313" key="8">
    <source>
        <dbReference type="Proteomes" id="UP000177583"/>
    </source>
</evidence>
<organism evidence="7 8">
    <name type="scientific">Candidatus Lambdaproteobacteria bacterium RIFOXYD2_FULL_56_26</name>
    <dbReference type="NCBI Taxonomy" id="1817773"/>
    <lineage>
        <taxon>Bacteria</taxon>
        <taxon>Pseudomonadati</taxon>
        <taxon>Pseudomonadota</taxon>
        <taxon>Candidatus Lambdaproteobacteria</taxon>
    </lineage>
</organism>
<dbReference type="InterPro" id="IPR006664">
    <property type="entry name" value="OMP_bac"/>
</dbReference>
<dbReference type="PROSITE" id="PS51123">
    <property type="entry name" value="OMPA_2"/>
    <property type="match status" value="1"/>
</dbReference>
<evidence type="ECO:0000256" key="4">
    <source>
        <dbReference type="PROSITE-ProRule" id="PRU00473"/>
    </source>
</evidence>
<comment type="caution">
    <text evidence="7">The sequence shown here is derived from an EMBL/GenBank/DDBJ whole genome shotgun (WGS) entry which is preliminary data.</text>
</comment>
<accession>A0A1F6GMA1</accession>
<keyword evidence="3" id="KW-0998">Cell outer membrane</keyword>
<evidence type="ECO:0000256" key="5">
    <source>
        <dbReference type="SAM" id="MobiDB-lite"/>
    </source>
</evidence>
<dbReference type="SUPFAM" id="SSF103088">
    <property type="entry name" value="OmpA-like"/>
    <property type="match status" value="1"/>
</dbReference>
<evidence type="ECO:0000313" key="7">
    <source>
        <dbReference type="EMBL" id="OGG99244.1"/>
    </source>
</evidence>
<comment type="subcellular location">
    <subcellularLocation>
        <location evidence="1">Cell outer membrane</location>
    </subcellularLocation>
</comment>
<dbReference type="InterPro" id="IPR036737">
    <property type="entry name" value="OmpA-like_sf"/>
</dbReference>
<dbReference type="EMBL" id="MFNF01000060">
    <property type="protein sequence ID" value="OGG99244.1"/>
    <property type="molecule type" value="Genomic_DNA"/>
</dbReference>
<dbReference type="Pfam" id="PF00691">
    <property type="entry name" value="OmpA"/>
    <property type="match status" value="1"/>
</dbReference>
<name>A0A1F6GMA1_9PROT</name>
<protein>
    <recommendedName>
        <fullName evidence="6">OmpA-like domain-containing protein</fullName>
    </recommendedName>
</protein>
<feature type="region of interest" description="Disordered" evidence="5">
    <location>
        <begin position="142"/>
        <end position="174"/>
    </location>
</feature>
<dbReference type="Proteomes" id="UP000177583">
    <property type="component" value="Unassembled WGS sequence"/>
</dbReference>
<dbReference type="InterPro" id="IPR006665">
    <property type="entry name" value="OmpA-like"/>
</dbReference>
<sequence>MLLKAARNFFLFTTATGLLLLSGCSEAPKTEPWKDSFSQGVEFTFTDQDPLAGKVAGPVNLKIAKSPTGFQTYLVYWSSRPSEAGRAALVGRREIGSFTANPLLTLPPGTDKVGDYLLLYISDGTDSNTVYTGKFARVADVSPESAANEQPQDPQEQGVMVPGDEGQGPAQGAVQNLQSNSGKIFFDYDQSTLKEEDKAKLDQAYSGRTDLGAVELKVVGHCDERGSNAYNLALGLRRAQTVKNYLVQVVGLSAKNIETYSCGEEQPFVDQPTEEAWAQNRRAVTLAEDRQPYNCAAIAQQ</sequence>
<dbReference type="AlphaFoldDB" id="A0A1F6GMA1"/>
<gene>
    <name evidence="7" type="ORF">A2557_10275</name>
</gene>
<dbReference type="PANTHER" id="PTHR30329">
    <property type="entry name" value="STATOR ELEMENT OF FLAGELLAR MOTOR COMPLEX"/>
    <property type="match status" value="1"/>
</dbReference>
<dbReference type="InterPro" id="IPR050330">
    <property type="entry name" value="Bact_OuterMem_StrucFunc"/>
</dbReference>
<feature type="compositionally biased region" description="Polar residues" evidence="5">
    <location>
        <begin position="145"/>
        <end position="155"/>
    </location>
</feature>
<dbReference type="Gene3D" id="3.30.1330.60">
    <property type="entry name" value="OmpA-like domain"/>
    <property type="match status" value="1"/>
</dbReference>
<reference evidence="7 8" key="1">
    <citation type="journal article" date="2016" name="Nat. Commun.">
        <title>Thousands of microbial genomes shed light on interconnected biogeochemical processes in an aquifer system.</title>
        <authorList>
            <person name="Anantharaman K."/>
            <person name="Brown C.T."/>
            <person name="Hug L.A."/>
            <person name="Sharon I."/>
            <person name="Castelle C.J."/>
            <person name="Probst A.J."/>
            <person name="Thomas B.C."/>
            <person name="Singh A."/>
            <person name="Wilkins M.J."/>
            <person name="Karaoz U."/>
            <person name="Brodie E.L."/>
            <person name="Williams K.H."/>
            <person name="Hubbard S.S."/>
            <person name="Banfield J.F."/>
        </authorList>
    </citation>
    <scope>NUCLEOTIDE SEQUENCE [LARGE SCALE GENOMIC DNA]</scope>
</reference>
<feature type="domain" description="OmpA-like" evidence="6">
    <location>
        <begin position="173"/>
        <end position="291"/>
    </location>
</feature>
<proteinExistence type="predicted"/>
<evidence type="ECO:0000256" key="2">
    <source>
        <dbReference type="ARBA" id="ARBA00023136"/>
    </source>
</evidence>
<dbReference type="GO" id="GO:0009279">
    <property type="term" value="C:cell outer membrane"/>
    <property type="evidence" value="ECO:0007669"/>
    <property type="project" value="UniProtKB-SubCell"/>
</dbReference>
<keyword evidence="2 4" id="KW-0472">Membrane</keyword>
<evidence type="ECO:0000259" key="6">
    <source>
        <dbReference type="PROSITE" id="PS51123"/>
    </source>
</evidence>
<dbReference type="PRINTS" id="PR01021">
    <property type="entry name" value="OMPADOMAIN"/>
</dbReference>
<evidence type="ECO:0000256" key="1">
    <source>
        <dbReference type="ARBA" id="ARBA00004442"/>
    </source>
</evidence>